<dbReference type="AlphaFoldDB" id="A0A8B8SK42"/>
<reference evidence="3" key="1">
    <citation type="submission" date="2025-08" db="UniProtKB">
        <authorList>
            <consortium name="RefSeq"/>
        </authorList>
    </citation>
    <scope>IDENTIFICATION</scope>
    <source>
        <tissue evidence="3">Ear skin</tissue>
    </source>
</reference>
<evidence type="ECO:0000313" key="2">
    <source>
        <dbReference type="Proteomes" id="UP000694856"/>
    </source>
</evidence>
<organism evidence="2 3">
    <name type="scientific">Camelus ferus</name>
    <name type="common">Wild bactrian camel</name>
    <name type="synonym">Camelus bactrianus ferus</name>
    <dbReference type="NCBI Taxonomy" id="419612"/>
    <lineage>
        <taxon>Eukaryota</taxon>
        <taxon>Metazoa</taxon>
        <taxon>Chordata</taxon>
        <taxon>Craniata</taxon>
        <taxon>Vertebrata</taxon>
        <taxon>Euteleostomi</taxon>
        <taxon>Mammalia</taxon>
        <taxon>Eutheria</taxon>
        <taxon>Laurasiatheria</taxon>
        <taxon>Artiodactyla</taxon>
        <taxon>Tylopoda</taxon>
        <taxon>Camelidae</taxon>
        <taxon>Camelus</taxon>
    </lineage>
</organism>
<feature type="region of interest" description="Disordered" evidence="1">
    <location>
        <begin position="115"/>
        <end position="136"/>
    </location>
</feature>
<evidence type="ECO:0000313" key="3">
    <source>
        <dbReference type="RefSeq" id="XP_032329732.1"/>
    </source>
</evidence>
<keyword evidence="2" id="KW-1185">Reference proteome</keyword>
<protein>
    <submittedName>
        <fullName evidence="3">Uncharacterized protein LOC116661546</fullName>
    </submittedName>
</protein>
<dbReference type="KEGG" id="cfr:116661546"/>
<sequence length="215" mass="24246">MAELVLLCSAVQLQMQVQEALQERQEGARRLLLDPDRLHASASALGVQTTIRTINHPRPTGQWLAAWDHLDPSGGRRRGAHVQTDRRADAGTRPERVEAGGSRLLLDQLLEEEHGLGSGPPLDRGSAAAAEQSRGRWWGRAARGASRCTKQSHRKPLNYKDDNSEKHCAVTVNPWHMKKDCKVLNELRRFWVTSLYLQKYTPCGRCSVHRLRYCT</sequence>
<feature type="region of interest" description="Disordered" evidence="1">
    <location>
        <begin position="70"/>
        <end position="97"/>
    </location>
</feature>
<accession>A0A8B8SK42</accession>
<dbReference type="Proteomes" id="UP000694856">
    <property type="component" value="Chromosome 35"/>
</dbReference>
<feature type="compositionally biased region" description="Basic and acidic residues" evidence="1">
    <location>
        <begin position="83"/>
        <end position="97"/>
    </location>
</feature>
<dbReference type="GeneID" id="116661546"/>
<proteinExistence type="predicted"/>
<name>A0A8B8SK42_CAMFR</name>
<dbReference type="RefSeq" id="XP_032329732.1">
    <property type="nucleotide sequence ID" value="XM_032473841.1"/>
</dbReference>
<gene>
    <name evidence="3" type="primary">LOC116661546</name>
</gene>
<evidence type="ECO:0000256" key="1">
    <source>
        <dbReference type="SAM" id="MobiDB-lite"/>
    </source>
</evidence>